<reference evidence="8 9" key="1">
    <citation type="submission" date="2016-11" db="EMBL/GenBank/DDBJ databases">
        <title>The macronuclear genome of Stentor coeruleus: a giant cell with tiny introns.</title>
        <authorList>
            <person name="Slabodnick M."/>
            <person name="Ruby J.G."/>
            <person name="Reiff S.B."/>
            <person name="Swart E.C."/>
            <person name="Gosai S."/>
            <person name="Prabakaran S."/>
            <person name="Witkowska E."/>
            <person name="Larue G.E."/>
            <person name="Fisher S."/>
            <person name="Freeman R.M."/>
            <person name="Gunawardena J."/>
            <person name="Chu W."/>
            <person name="Stover N.A."/>
            <person name="Gregory B.D."/>
            <person name="Nowacki M."/>
            <person name="Derisi J."/>
            <person name="Roy S.W."/>
            <person name="Marshall W.F."/>
            <person name="Sood P."/>
        </authorList>
    </citation>
    <scope>NUCLEOTIDE SEQUENCE [LARGE SCALE GENOMIC DNA]</scope>
    <source>
        <strain evidence="8">WM001</strain>
    </source>
</reference>
<dbReference type="InterPro" id="IPR001164">
    <property type="entry name" value="ArfGAP_dom"/>
</dbReference>
<dbReference type="SMART" id="SM00105">
    <property type="entry name" value="ArfGap"/>
    <property type="match status" value="1"/>
</dbReference>
<evidence type="ECO:0000259" key="7">
    <source>
        <dbReference type="PROSITE" id="PS50115"/>
    </source>
</evidence>
<evidence type="ECO:0000256" key="4">
    <source>
        <dbReference type="ARBA" id="ARBA00022833"/>
    </source>
</evidence>
<evidence type="ECO:0000256" key="6">
    <source>
        <dbReference type="SAM" id="Coils"/>
    </source>
</evidence>
<keyword evidence="4" id="KW-0862">Zinc</keyword>
<sequence>MDAEDVLRELKMIPENNCCFECGDQDSDWSSVNNGIFLCLKCAGLHRGLGVHVSFVRSVSMDTWQEKQIKLMQLGGNTALKEFFASYGLNELDASVKYKTKAAEYYREMLKQKAENQLLCIEPPNLELGLETFEETKKSFIEQAQSPVDNPTVQLYLEDLWVKTKEKALESYINLSQKIKDLTFEEIKEKTKESFKDLGQKIDNINFKETFEHFKTRSEELYDTFKESTKNTYENSKEKLENSKKTVKEYYEKSKEKIIETYETSKETLTNKYNTTLAKI</sequence>
<dbReference type="GO" id="GO:0005096">
    <property type="term" value="F:GTPase activator activity"/>
    <property type="evidence" value="ECO:0007669"/>
    <property type="project" value="UniProtKB-KW"/>
</dbReference>
<keyword evidence="3 5" id="KW-0863">Zinc-finger</keyword>
<evidence type="ECO:0000313" key="9">
    <source>
        <dbReference type="Proteomes" id="UP000187209"/>
    </source>
</evidence>
<keyword evidence="6" id="KW-0175">Coiled coil</keyword>
<keyword evidence="2" id="KW-0479">Metal-binding</keyword>
<dbReference type="PRINTS" id="PR00405">
    <property type="entry name" value="REVINTRACTNG"/>
</dbReference>
<dbReference type="EMBL" id="MPUH01000020">
    <property type="protein sequence ID" value="OMJ94854.1"/>
    <property type="molecule type" value="Genomic_DNA"/>
</dbReference>
<dbReference type="PANTHER" id="PTHR45686:SF4">
    <property type="entry name" value="ADP-RIBOSYLATION FACTOR GTPASE ACTIVATING PROTEIN 3, ISOFORM H"/>
    <property type="match status" value="1"/>
</dbReference>
<evidence type="ECO:0000256" key="3">
    <source>
        <dbReference type="ARBA" id="ARBA00022771"/>
    </source>
</evidence>
<accession>A0A1R2D0S0</accession>
<evidence type="ECO:0000313" key="8">
    <source>
        <dbReference type="EMBL" id="OMJ94854.1"/>
    </source>
</evidence>
<dbReference type="PROSITE" id="PS50115">
    <property type="entry name" value="ARFGAP"/>
    <property type="match status" value="1"/>
</dbReference>
<dbReference type="Proteomes" id="UP000187209">
    <property type="component" value="Unassembled WGS sequence"/>
</dbReference>
<dbReference type="OrthoDB" id="983479at2759"/>
<dbReference type="Gene3D" id="1.10.220.150">
    <property type="entry name" value="Arf GTPase activating protein"/>
    <property type="match status" value="1"/>
</dbReference>
<comment type="caution">
    <text evidence="8">The sequence shown here is derived from an EMBL/GenBank/DDBJ whole genome shotgun (WGS) entry which is preliminary data.</text>
</comment>
<keyword evidence="9" id="KW-1185">Reference proteome</keyword>
<feature type="coiled-coil region" evidence="6">
    <location>
        <begin position="226"/>
        <end position="257"/>
    </location>
</feature>
<evidence type="ECO:0000256" key="2">
    <source>
        <dbReference type="ARBA" id="ARBA00022723"/>
    </source>
</evidence>
<organism evidence="8 9">
    <name type="scientific">Stentor coeruleus</name>
    <dbReference type="NCBI Taxonomy" id="5963"/>
    <lineage>
        <taxon>Eukaryota</taxon>
        <taxon>Sar</taxon>
        <taxon>Alveolata</taxon>
        <taxon>Ciliophora</taxon>
        <taxon>Postciliodesmatophora</taxon>
        <taxon>Heterotrichea</taxon>
        <taxon>Heterotrichida</taxon>
        <taxon>Stentoridae</taxon>
        <taxon>Stentor</taxon>
    </lineage>
</organism>
<keyword evidence="1" id="KW-0343">GTPase activation</keyword>
<proteinExistence type="predicted"/>
<dbReference type="GO" id="GO:0048205">
    <property type="term" value="P:COPI coating of Golgi vesicle"/>
    <property type="evidence" value="ECO:0007669"/>
    <property type="project" value="TreeGrafter"/>
</dbReference>
<feature type="domain" description="Arf-GAP" evidence="7">
    <location>
        <begin position="4"/>
        <end position="119"/>
    </location>
</feature>
<evidence type="ECO:0000256" key="1">
    <source>
        <dbReference type="ARBA" id="ARBA00022468"/>
    </source>
</evidence>
<dbReference type="GO" id="GO:0000139">
    <property type="term" value="C:Golgi membrane"/>
    <property type="evidence" value="ECO:0007669"/>
    <property type="project" value="GOC"/>
</dbReference>
<evidence type="ECO:0000256" key="5">
    <source>
        <dbReference type="PROSITE-ProRule" id="PRU00288"/>
    </source>
</evidence>
<gene>
    <name evidence="8" type="ORF">SteCoe_1880</name>
</gene>
<dbReference type="Pfam" id="PF01412">
    <property type="entry name" value="ArfGap"/>
    <property type="match status" value="1"/>
</dbReference>
<dbReference type="GO" id="GO:0008270">
    <property type="term" value="F:zinc ion binding"/>
    <property type="evidence" value="ECO:0007669"/>
    <property type="project" value="UniProtKB-KW"/>
</dbReference>
<dbReference type="PANTHER" id="PTHR45686">
    <property type="entry name" value="ADP-RIBOSYLATION FACTOR GTPASE ACTIVATING PROTEIN 3, ISOFORM H-RELATED"/>
    <property type="match status" value="1"/>
</dbReference>
<dbReference type="SUPFAM" id="SSF57863">
    <property type="entry name" value="ArfGap/RecO-like zinc finger"/>
    <property type="match status" value="1"/>
</dbReference>
<dbReference type="CDD" id="cd08830">
    <property type="entry name" value="ArfGap_ArfGap1"/>
    <property type="match status" value="1"/>
</dbReference>
<dbReference type="AlphaFoldDB" id="A0A1R2D0S0"/>
<dbReference type="InterPro" id="IPR038508">
    <property type="entry name" value="ArfGAP_dom_sf"/>
</dbReference>
<protein>
    <recommendedName>
        <fullName evidence="7">Arf-GAP domain-containing protein</fullName>
    </recommendedName>
</protein>
<dbReference type="InterPro" id="IPR037278">
    <property type="entry name" value="ARFGAP/RecO"/>
</dbReference>
<name>A0A1R2D0S0_9CILI</name>